<dbReference type="EMBL" id="LSRX01001275">
    <property type="protein sequence ID" value="OLP81498.1"/>
    <property type="molecule type" value="Genomic_DNA"/>
</dbReference>
<feature type="compositionally biased region" description="Basic and acidic residues" evidence="1">
    <location>
        <begin position="319"/>
        <end position="339"/>
    </location>
</feature>
<dbReference type="Proteomes" id="UP000186817">
    <property type="component" value="Unassembled WGS sequence"/>
</dbReference>
<organism evidence="2 3">
    <name type="scientific">Symbiodinium microadriaticum</name>
    <name type="common">Dinoflagellate</name>
    <name type="synonym">Zooxanthella microadriatica</name>
    <dbReference type="NCBI Taxonomy" id="2951"/>
    <lineage>
        <taxon>Eukaryota</taxon>
        <taxon>Sar</taxon>
        <taxon>Alveolata</taxon>
        <taxon>Dinophyceae</taxon>
        <taxon>Suessiales</taxon>
        <taxon>Symbiodiniaceae</taxon>
        <taxon>Symbiodinium</taxon>
    </lineage>
</organism>
<dbReference type="SMART" id="SM00248">
    <property type="entry name" value="ANK"/>
    <property type="match status" value="4"/>
</dbReference>
<reference evidence="2 3" key="1">
    <citation type="submission" date="2016-02" db="EMBL/GenBank/DDBJ databases">
        <title>Genome analysis of coral dinoflagellate symbionts highlights evolutionary adaptations to a symbiotic lifestyle.</title>
        <authorList>
            <person name="Aranda M."/>
            <person name="Li Y."/>
            <person name="Liew Y.J."/>
            <person name="Baumgarten S."/>
            <person name="Simakov O."/>
            <person name="Wilson M."/>
            <person name="Piel J."/>
            <person name="Ashoor H."/>
            <person name="Bougouffa S."/>
            <person name="Bajic V.B."/>
            <person name="Ryu T."/>
            <person name="Ravasi T."/>
            <person name="Bayer T."/>
            <person name="Micklem G."/>
            <person name="Kim H."/>
            <person name="Bhak J."/>
            <person name="Lajeunesse T.C."/>
            <person name="Voolstra C.R."/>
        </authorList>
    </citation>
    <scope>NUCLEOTIDE SEQUENCE [LARGE SCALE GENOMIC DNA]</scope>
    <source>
        <strain evidence="2 3">CCMP2467</strain>
    </source>
</reference>
<keyword evidence="3" id="KW-1185">Reference proteome</keyword>
<feature type="compositionally biased region" description="Polar residues" evidence="1">
    <location>
        <begin position="212"/>
        <end position="222"/>
    </location>
</feature>
<evidence type="ECO:0000313" key="2">
    <source>
        <dbReference type="EMBL" id="OLP81498.1"/>
    </source>
</evidence>
<sequence>MFYGADTLQAACAYATMDVVDELLKQEHLANDKAVLSKGLCLAATNWGCSPQLVLKLVEYGADVNFQLRASHFALSYQVVSKYFALRYRLGVRSPISVMMYHLDGLTPLMACLFTGQYDGAAALLASGARPELRNSRGWNAEDIIKGQTIPGWLKNGMAGQLSDCEDVASLALGNEGFVVETEPVRLMNLAGKLKRSIAAEQGRLEMRRRLQGQSSNTGSSSDFHKIAPSSEEPLTNPLTGSQSAQAAQDETLARHLAVQVKRLKVVEFMRTLLRRNPEVRCSASEALQAEIFIQQQSQEVLDDDEGDLLVVNRRPLKRQKDGEKEGDKEADKEGDKGAADLQQNASEGSPVNQQRKSDKTSRDLSYQPDSPRHSKPEPGSPPASQSARKEKEEPEPEHQDEENSLSLPGGDPKVRIPPQRKRSVTALGNEDSSGPGRLLQVPSQKKLNKAKTTGQLDSSANGAAEEADANGIGSPRTSGLQLESPRALTPTSITALQAPGRAGGSPTPMSPSNNGQPYPGDSDLFSGEPRGTSNILFGIMLCKEARVL</sequence>
<evidence type="ECO:0000313" key="3">
    <source>
        <dbReference type="Proteomes" id="UP000186817"/>
    </source>
</evidence>
<proteinExistence type="predicted"/>
<evidence type="ECO:0000256" key="1">
    <source>
        <dbReference type="SAM" id="MobiDB-lite"/>
    </source>
</evidence>
<gene>
    <name evidence="2" type="ORF">AK812_SmicGene37944</name>
</gene>
<name>A0A1Q9CEZ5_SYMMI</name>
<feature type="region of interest" description="Disordered" evidence="1">
    <location>
        <begin position="210"/>
        <end position="248"/>
    </location>
</feature>
<feature type="compositionally biased region" description="Polar residues" evidence="1">
    <location>
        <begin position="233"/>
        <end position="248"/>
    </location>
</feature>
<dbReference type="Gene3D" id="1.25.40.20">
    <property type="entry name" value="Ankyrin repeat-containing domain"/>
    <property type="match status" value="1"/>
</dbReference>
<dbReference type="AlphaFoldDB" id="A0A1Q9CEZ5"/>
<feature type="compositionally biased region" description="Acidic residues" evidence="1">
    <location>
        <begin position="394"/>
        <end position="404"/>
    </location>
</feature>
<dbReference type="OrthoDB" id="434140at2759"/>
<dbReference type="InterPro" id="IPR036770">
    <property type="entry name" value="Ankyrin_rpt-contain_sf"/>
</dbReference>
<feature type="compositionally biased region" description="Polar residues" evidence="1">
    <location>
        <begin position="342"/>
        <end position="355"/>
    </location>
</feature>
<comment type="caution">
    <text evidence="2">The sequence shown here is derived from an EMBL/GenBank/DDBJ whole genome shotgun (WGS) entry which is preliminary data.</text>
</comment>
<dbReference type="InterPro" id="IPR002110">
    <property type="entry name" value="Ankyrin_rpt"/>
</dbReference>
<accession>A0A1Q9CEZ5</accession>
<feature type="compositionally biased region" description="Polar residues" evidence="1">
    <location>
        <begin position="442"/>
        <end position="457"/>
    </location>
</feature>
<protein>
    <submittedName>
        <fullName evidence="2">Uncharacterized protein</fullName>
    </submittedName>
</protein>
<dbReference type="SUPFAM" id="SSF48403">
    <property type="entry name" value="Ankyrin repeat"/>
    <property type="match status" value="1"/>
</dbReference>
<feature type="region of interest" description="Disordered" evidence="1">
    <location>
        <begin position="313"/>
        <end position="530"/>
    </location>
</feature>